<dbReference type="SUPFAM" id="SSF160214">
    <property type="entry name" value="FlaG-like"/>
    <property type="match status" value="1"/>
</dbReference>
<dbReference type="PANTHER" id="PTHR37166">
    <property type="entry name" value="PROTEIN FLAG"/>
    <property type="match status" value="1"/>
</dbReference>
<feature type="compositionally biased region" description="Basic and acidic residues" evidence="1">
    <location>
        <begin position="42"/>
        <end position="61"/>
    </location>
</feature>
<organism evidence="2 3">
    <name type="scientific">[Clostridium] polysaccharolyticum</name>
    <dbReference type="NCBI Taxonomy" id="29364"/>
    <lineage>
        <taxon>Bacteria</taxon>
        <taxon>Bacillati</taxon>
        <taxon>Bacillota</taxon>
        <taxon>Clostridia</taxon>
        <taxon>Lachnospirales</taxon>
        <taxon>Lachnospiraceae</taxon>
    </lineage>
</organism>
<dbReference type="Pfam" id="PF03646">
    <property type="entry name" value="FlaG"/>
    <property type="match status" value="1"/>
</dbReference>
<accession>A0A1I0CU25</accession>
<gene>
    <name evidence="2" type="ORF">SAMN04487772_11171</name>
</gene>
<dbReference type="STRING" id="29364.SAMN04487772_11171"/>
<proteinExistence type="predicted"/>
<dbReference type="InterPro" id="IPR035924">
    <property type="entry name" value="FlaG-like_sf"/>
</dbReference>
<dbReference type="Gene3D" id="3.30.160.170">
    <property type="entry name" value="FlaG-like"/>
    <property type="match status" value="1"/>
</dbReference>
<dbReference type="OrthoDB" id="9799867at2"/>
<dbReference type="EMBL" id="FOHN01000011">
    <property type="protein sequence ID" value="SET23239.1"/>
    <property type="molecule type" value="Genomic_DNA"/>
</dbReference>
<dbReference type="PANTHER" id="PTHR37166:SF1">
    <property type="entry name" value="PROTEIN FLAG"/>
    <property type="match status" value="1"/>
</dbReference>
<feature type="region of interest" description="Disordered" evidence="1">
    <location>
        <begin position="1"/>
        <end position="61"/>
    </location>
</feature>
<evidence type="ECO:0000313" key="3">
    <source>
        <dbReference type="Proteomes" id="UP000199800"/>
    </source>
</evidence>
<name>A0A1I0CU25_9FIRM</name>
<reference evidence="2 3" key="1">
    <citation type="submission" date="2016-10" db="EMBL/GenBank/DDBJ databases">
        <authorList>
            <person name="de Groot N.N."/>
        </authorList>
    </citation>
    <scope>NUCLEOTIDE SEQUENCE [LARGE SCALE GENOMIC DNA]</scope>
    <source>
        <strain evidence="2 3">DSM 1801</strain>
    </source>
</reference>
<protein>
    <submittedName>
        <fullName evidence="2">FlaG protein</fullName>
    </submittedName>
</protein>
<dbReference type="AlphaFoldDB" id="A0A1I0CU25"/>
<dbReference type="InterPro" id="IPR005186">
    <property type="entry name" value="FlaG"/>
</dbReference>
<dbReference type="Proteomes" id="UP000199800">
    <property type="component" value="Unassembled WGS sequence"/>
</dbReference>
<evidence type="ECO:0000313" key="2">
    <source>
        <dbReference type="EMBL" id="SET23239.1"/>
    </source>
</evidence>
<sequence length="127" mass="13924">MLEKVNGANPSASPAYSSEAGAGASVKGGLDNRQEAGSSTSADRKKGSENSSADNRKIKDAIDKMNADMRFKRTGCEFTYHEECNRVSIKLYDVTTKEVIREIPSEDTIKMLEKLNEIAGLMIDEKM</sequence>
<dbReference type="RefSeq" id="WP_092477886.1">
    <property type="nucleotide sequence ID" value="NZ_FOHN01000011.1"/>
</dbReference>
<evidence type="ECO:0000256" key="1">
    <source>
        <dbReference type="SAM" id="MobiDB-lite"/>
    </source>
</evidence>
<keyword evidence="3" id="KW-1185">Reference proteome</keyword>